<evidence type="ECO:0000313" key="2">
    <source>
        <dbReference type="EMBL" id="NOU73007.1"/>
    </source>
</evidence>
<sequence>MFDLTGKVALVTGAARGIGRGIAIGLAQAGTDVAINDLRADGEAEELASFLRGMGRKAIVIAADVRREPEALEMFHELDTAFGRLDILVNNAGLSRSETIFEMTLERWNELLDINLTGTFLCAKLAMERMARQRAGRIIQIASVVAHQGALYGHVHYAASKSGQIGLTKTLARTAAAYGVTVNAIAPGVIETELLRRTLGDARIATLSQEIPLGLGHAEDIAAAAVFLASDEARYLTGVTLDVNGGQYLR</sequence>
<keyword evidence="3" id="KW-1185">Reference proteome</keyword>
<evidence type="ECO:0000313" key="3">
    <source>
        <dbReference type="Proteomes" id="UP000616779"/>
    </source>
</evidence>
<dbReference type="Pfam" id="PF13561">
    <property type="entry name" value="adh_short_C2"/>
    <property type="match status" value="1"/>
</dbReference>
<name>A0ABX1XWT1_9BACL</name>
<proteinExistence type="inferred from homology"/>
<dbReference type="InterPro" id="IPR036291">
    <property type="entry name" value="NAD(P)-bd_dom_sf"/>
</dbReference>
<dbReference type="Proteomes" id="UP000616779">
    <property type="component" value="Unassembled WGS sequence"/>
</dbReference>
<accession>A0ABX1XWT1</accession>
<gene>
    <name evidence="2" type="ORF">GC098_16535</name>
</gene>
<dbReference type="PANTHER" id="PTHR42879:SF2">
    <property type="entry name" value="3-OXOACYL-[ACYL-CARRIER-PROTEIN] REDUCTASE FABG"/>
    <property type="match status" value="1"/>
</dbReference>
<dbReference type="RefSeq" id="WP_171644284.1">
    <property type="nucleotide sequence ID" value="NZ_WHOA01000114.1"/>
</dbReference>
<dbReference type="InterPro" id="IPR002347">
    <property type="entry name" value="SDR_fam"/>
</dbReference>
<dbReference type="PRINTS" id="PR00081">
    <property type="entry name" value="GDHRDH"/>
</dbReference>
<comment type="similarity">
    <text evidence="1">Belongs to the short-chain dehydrogenases/reductases (SDR) family.</text>
</comment>
<evidence type="ECO:0000256" key="1">
    <source>
        <dbReference type="ARBA" id="ARBA00006484"/>
    </source>
</evidence>
<dbReference type="SUPFAM" id="SSF51735">
    <property type="entry name" value="NAD(P)-binding Rossmann-fold domains"/>
    <property type="match status" value="1"/>
</dbReference>
<dbReference type="PANTHER" id="PTHR42879">
    <property type="entry name" value="3-OXOACYL-(ACYL-CARRIER-PROTEIN) REDUCTASE"/>
    <property type="match status" value="1"/>
</dbReference>
<dbReference type="Gene3D" id="3.40.50.720">
    <property type="entry name" value="NAD(P)-binding Rossmann-like Domain"/>
    <property type="match status" value="1"/>
</dbReference>
<dbReference type="EMBL" id="WHOA01000114">
    <property type="protein sequence ID" value="NOU73007.1"/>
    <property type="molecule type" value="Genomic_DNA"/>
</dbReference>
<dbReference type="InterPro" id="IPR050259">
    <property type="entry name" value="SDR"/>
</dbReference>
<reference evidence="2 3" key="1">
    <citation type="submission" date="2019-10" db="EMBL/GenBank/DDBJ databases">
        <title>Description of Paenibacillus terrestris sp. nov.</title>
        <authorList>
            <person name="Carlier A."/>
            <person name="Qi S."/>
        </authorList>
    </citation>
    <scope>NUCLEOTIDE SEQUENCE [LARGE SCALE GENOMIC DNA]</scope>
    <source>
        <strain evidence="2 3">LMG 31458</strain>
    </source>
</reference>
<comment type="caution">
    <text evidence="2">The sequence shown here is derived from an EMBL/GenBank/DDBJ whole genome shotgun (WGS) entry which is preliminary data.</text>
</comment>
<organism evidence="2 3">
    <name type="scientific">Paenibacillus phytorum</name>
    <dbReference type="NCBI Taxonomy" id="2654977"/>
    <lineage>
        <taxon>Bacteria</taxon>
        <taxon>Bacillati</taxon>
        <taxon>Bacillota</taxon>
        <taxon>Bacilli</taxon>
        <taxon>Bacillales</taxon>
        <taxon>Paenibacillaceae</taxon>
        <taxon>Paenibacillus</taxon>
    </lineage>
</organism>
<protein>
    <submittedName>
        <fullName evidence="2">SDR family oxidoreductase</fullName>
    </submittedName>
</protein>
<dbReference type="PRINTS" id="PR00080">
    <property type="entry name" value="SDRFAMILY"/>
</dbReference>
<dbReference type="NCBIfam" id="NF009466">
    <property type="entry name" value="PRK12826.1-2"/>
    <property type="match status" value="1"/>
</dbReference>